<dbReference type="Proteomes" id="UP000885779">
    <property type="component" value="Unassembled WGS sequence"/>
</dbReference>
<sequence>MPIAGVVILTREEMTSQVLNQLQNVENVTTYGVHKNNNIVAVFEGQTPKELERINDKLINEVPGILGIYPAYVNYEDVEEQND</sequence>
<organism evidence="1">
    <name type="scientific">Caldithrix abyssi</name>
    <dbReference type="NCBI Taxonomy" id="187145"/>
    <lineage>
        <taxon>Bacteria</taxon>
        <taxon>Pseudomonadati</taxon>
        <taxon>Calditrichota</taxon>
        <taxon>Calditrichia</taxon>
        <taxon>Calditrichales</taxon>
        <taxon>Calditrichaceae</taxon>
        <taxon>Caldithrix</taxon>
    </lineage>
</organism>
<accession>A0A7V4WVS9</accession>
<proteinExistence type="predicted"/>
<evidence type="ECO:0008006" key="2">
    <source>
        <dbReference type="Google" id="ProtNLM"/>
    </source>
</evidence>
<comment type="caution">
    <text evidence="1">The sequence shown here is derived from an EMBL/GenBank/DDBJ whole genome shotgun (WGS) entry which is preliminary data.</text>
</comment>
<protein>
    <recommendedName>
        <fullName evidence="2">Chaperone NapD</fullName>
    </recommendedName>
</protein>
<evidence type="ECO:0000313" key="1">
    <source>
        <dbReference type="EMBL" id="HGY56525.1"/>
    </source>
</evidence>
<dbReference type="Gene3D" id="3.30.70.920">
    <property type="match status" value="1"/>
</dbReference>
<dbReference type="AlphaFoldDB" id="A0A7V4WVS9"/>
<name>A0A7V4WVS9_CALAY</name>
<reference evidence="1" key="1">
    <citation type="journal article" date="2020" name="mSystems">
        <title>Genome- and Community-Level Interaction Insights into Carbon Utilization and Element Cycling Functions of Hydrothermarchaeota in Hydrothermal Sediment.</title>
        <authorList>
            <person name="Zhou Z."/>
            <person name="Liu Y."/>
            <person name="Xu W."/>
            <person name="Pan J."/>
            <person name="Luo Z.H."/>
            <person name="Li M."/>
        </authorList>
    </citation>
    <scope>NUCLEOTIDE SEQUENCE [LARGE SCALE GENOMIC DNA]</scope>
    <source>
        <strain evidence="1">HyVt-577</strain>
    </source>
</reference>
<dbReference type="InterPro" id="IPR005623">
    <property type="entry name" value="Chaperone_NapD_NO3_reduct"/>
</dbReference>
<gene>
    <name evidence="1" type="ORF">ENK44_12520</name>
</gene>
<dbReference type="EMBL" id="DRQG01000114">
    <property type="protein sequence ID" value="HGY56525.1"/>
    <property type="molecule type" value="Genomic_DNA"/>
</dbReference>
<dbReference type="Pfam" id="PF03927">
    <property type="entry name" value="NapD"/>
    <property type="match status" value="1"/>
</dbReference>